<name>A0A6L8W8N2_9PROT</name>
<dbReference type="Proteomes" id="UP000476030">
    <property type="component" value="Unassembled WGS sequence"/>
</dbReference>
<keyword evidence="4 9" id="KW-0997">Cell inner membrane</keyword>
<evidence type="ECO:0000256" key="6">
    <source>
        <dbReference type="ARBA" id="ARBA00022989"/>
    </source>
</evidence>
<dbReference type="PANTHER" id="PTHR35011">
    <property type="entry name" value="2,3-DIKETO-L-GULONATE TRAP TRANSPORTER SMALL PERMEASE PROTEIN YIAM"/>
    <property type="match status" value="1"/>
</dbReference>
<evidence type="ECO:0000256" key="1">
    <source>
        <dbReference type="ARBA" id="ARBA00004429"/>
    </source>
</evidence>
<keyword evidence="5 9" id="KW-0812">Transmembrane</keyword>
<gene>
    <name evidence="11" type="ORF">GQE98_12645</name>
</gene>
<protein>
    <recommendedName>
        <fullName evidence="9">TRAP transporter small permease protein</fullName>
    </recommendedName>
</protein>
<feature type="transmembrane region" description="Helical" evidence="9">
    <location>
        <begin position="24"/>
        <end position="47"/>
    </location>
</feature>
<evidence type="ECO:0000256" key="2">
    <source>
        <dbReference type="ARBA" id="ARBA00022448"/>
    </source>
</evidence>
<keyword evidence="3" id="KW-1003">Cell membrane</keyword>
<keyword evidence="6 9" id="KW-1133">Transmembrane helix</keyword>
<sequence length="202" mass="22470">MLPSTNKSEPLNGFQRYILCIHKILSYVAQILAYISAIALLLMVGHILLEIALRNFFNTSTYVLGEFVGYLTAAITFNTLAYAFERNILIRVHFILNAFSNKQRVVVALENTAILLTLGVVGMAIIYFWGSILRAYERGAVSETVAEFPMWIPEAAMLLGLIVFWLILFSRFTCAVAGISTAYINVNVPADLLPKSKTVVRG</sequence>
<dbReference type="InterPro" id="IPR007387">
    <property type="entry name" value="TRAP_DctQ"/>
</dbReference>
<feature type="domain" description="Tripartite ATP-independent periplasmic transporters DctQ component" evidence="10">
    <location>
        <begin position="43"/>
        <end position="175"/>
    </location>
</feature>
<feature type="transmembrane region" description="Helical" evidence="9">
    <location>
        <begin position="105"/>
        <end position="130"/>
    </location>
</feature>
<feature type="transmembrane region" description="Helical" evidence="9">
    <location>
        <begin position="150"/>
        <end position="169"/>
    </location>
</feature>
<comment type="caution">
    <text evidence="11">The sequence shown here is derived from an EMBL/GenBank/DDBJ whole genome shotgun (WGS) entry which is preliminary data.</text>
</comment>
<dbReference type="Pfam" id="PF04290">
    <property type="entry name" value="DctQ"/>
    <property type="match status" value="1"/>
</dbReference>
<comment type="function">
    <text evidence="9">Part of the tripartite ATP-independent periplasmic (TRAP) transport system.</text>
</comment>
<evidence type="ECO:0000256" key="7">
    <source>
        <dbReference type="ARBA" id="ARBA00023136"/>
    </source>
</evidence>
<dbReference type="AlphaFoldDB" id="A0A6L8W8N2"/>
<accession>A0A6L8W8N2</accession>
<comment type="subunit">
    <text evidence="9">The complex comprises the extracytoplasmic solute receptor protein and the two transmembrane proteins.</text>
</comment>
<organism evidence="11 12">
    <name type="scientific">Sneathiella litorea</name>
    <dbReference type="NCBI Taxonomy" id="2606216"/>
    <lineage>
        <taxon>Bacteria</taxon>
        <taxon>Pseudomonadati</taxon>
        <taxon>Pseudomonadota</taxon>
        <taxon>Alphaproteobacteria</taxon>
        <taxon>Sneathiellales</taxon>
        <taxon>Sneathiellaceae</taxon>
        <taxon>Sneathiella</taxon>
    </lineage>
</organism>
<evidence type="ECO:0000256" key="4">
    <source>
        <dbReference type="ARBA" id="ARBA00022519"/>
    </source>
</evidence>
<dbReference type="EMBL" id="WTUW01000002">
    <property type="protein sequence ID" value="MZR31481.1"/>
    <property type="molecule type" value="Genomic_DNA"/>
</dbReference>
<evidence type="ECO:0000313" key="12">
    <source>
        <dbReference type="Proteomes" id="UP000476030"/>
    </source>
</evidence>
<evidence type="ECO:0000313" key="11">
    <source>
        <dbReference type="EMBL" id="MZR31481.1"/>
    </source>
</evidence>
<keyword evidence="12" id="KW-1185">Reference proteome</keyword>
<comment type="similarity">
    <text evidence="8 9">Belongs to the TRAP transporter small permease family.</text>
</comment>
<evidence type="ECO:0000259" key="10">
    <source>
        <dbReference type="Pfam" id="PF04290"/>
    </source>
</evidence>
<evidence type="ECO:0000256" key="9">
    <source>
        <dbReference type="RuleBase" id="RU369079"/>
    </source>
</evidence>
<dbReference type="InterPro" id="IPR055348">
    <property type="entry name" value="DctQ"/>
</dbReference>
<comment type="subcellular location">
    <subcellularLocation>
        <location evidence="1 9">Cell inner membrane</location>
        <topology evidence="1 9">Multi-pass membrane protein</topology>
    </subcellularLocation>
</comment>
<evidence type="ECO:0000256" key="8">
    <source>
        <dbReference type="ARBA" id="ARBA00038436"/>
    </source>
</evidence>
<evidence type="ECO:0000256" key="3">
    <source>
        <dbReference type="ARBA" id="ARBA00022475"/>
    </source>
</evidence>
<proteinExistence type="inferred from homology"/>
<dbReference type="GO" id="GO:0022857">
    <property type="term" value="F:transmembrane transporter activity"/>
    <property type="evidence" value="ECO:0007669"/>
    <property type="project" value="UniProtKB-UniRule"/>
</dbReference>
<dbReference type="GO" id="GO:0005886">
    <property type="term" value="C:plasma membrane"/>
    <property type="evidence" value="ECO:0007669"/>
    <property type="project" value="UniProtKB-SubCell"/>
</dbReference>
<keyword evidence="2 9" id="KW-0813">Transport</keyword>
<keyword evidence="7 9" id="KW-0472">Membrane</keyword>
<feature type="transmembrane region" description="Helical" evidence="9">
    <location>
        <begin position="67"/>
        <end position="84"/>
    </location>
</feature>
<reference evidence="11 12" key="1">
    <citation type="submission" date="2019-12" db="EMBL/GenBank/DDBJ databases">
        <title>Snethiella sp. nov. sp. isolated from sea sand.</title>
        <authorList>
            <person name="Kim J."/>
            <person name="Jeong S.E."/>
            <person name="Jung H.S."/>
            <person name="Jeon C.O."/>
        </authorList>
    </citation>
    <scope>NUCLEOTIDE SEQUENCE [LARGE SCALE GENOMIC DNA]</scope>
    <source>
        <strain evidence="11 12">DP05</strain>
    </source>
</reference>
<evidence type="ECO:0000256" key="5">
    <source>
        <dbReference type="ARBA" id="ARBA00022692"/>
    </source>
</evidence>